<protein>
    <submittedName>
        <fullName evidence="1">Uncharacterized protein</fullName>
    </submittedName>
</protein>
<proteinExistence type="predicted"/>
<evidence type="ECO:0000313" key="2">
    <source>
        <dbReference type="Proteomes" id="UP001066276"/>
    </source>
</evidence>
<name>A0AAV7QY05_PLEWA</name>
<evidence type="ECO:0000313" key="1">
    <source>
        <dbReference type="EMBL" id="KAJ1144367.1"/>
    </source>
</evidence>
<comment type="caution">
    <text evidence="1">The sequence shown here is derived from an EMBL/GenBank/DDBJ whole genome shotgun (WGS) entry which is preliminary data.</text>
</comment>
<keyword evidence="2" id="KW-1185">Reference proteome</keyword>
<dbReference type="Gene3D" id="1.10.533.10">
    <property type="entry name" value="Death Domain, Fas"/>
    <property type="match status" value="1"/>
</dbReference>
<dbReference type="EMBL" id="JANPWB010000010">
    <property type="protein sequence ID" value="KAJ1144367.1"/>
    <property type="molecule type" value="Genomic_DNA"/>
</dbReference>
<reference evidence="1" key="1">
    <citation type="journal article" date="2022" name="bioRxiv">
        <title>Sequencing and chromosome-scale assembly of the giantPleurodeles waltlgenome.</title>
        <authorList>
            <person name="Brown T."/>
            <person name="Elewa A."/>
            <person name="Iarovenko S."/>
            <person name="Subramanian E."/>
            <person name="Araus A.J."/>
            <person name="Petzold A."/>
            <person name="Susuki M."/>
            <person name="Suzuki K.-i.T."/>
            <person name="Hayashi T."/>
            <person name="Toyoda A."/>
            <person name="Oliveira C."/>
            <person name="Osipova E."/>
            <person name="Leigh N.D."/>
            <person name="Simon A."/>
            <person name="Yun M.H."/>
        </authorList>
    </citation>
    <scope>NUCLEOTIDE SEQUENCE</scope>
    <source>
        <strain evidence="1">20211129_DDA</strain>
        <tissue evidence="1">Liver</tissue>
    </source>
</reference>
<dbReference type="Proteomes" id="UP001066276">
    <property type="component" value="Chromosome 6"/>
</dbReference>
<sequence length="99" mass="11173">MEPARRALLVRCLPQLSAALPEPHRLLAALEEHGALSGRERRELETSSGGPLLERLLHTLSLKERDTYPDLRAVLENTEPGALRVLQQEEDQEEGERGW</sequence>
<accession>A0AAV7QY05</accession>
<gene>
    <name evidence="1" type="ORF">NDU88_010666</name>
</gene>
<organism evidence="1 2">
    <name type="scientific">Pleurodeles waltl</name>
    <name type="common">Iberian ribbed newt</name>
    <dbReference type="NCBI Taxonomy" id="8319"/>
    <lineage>
        <taxon>Eukaryota</taxon>
        <taxon>Metazoa</taxon>
        <taxon>Chordata</taxon>
        <taxon>Craniata</taxon>
        <taxon>Vertebrata</taxon>
        <taxon>Euteleostomi</taxon>
        <taxon>Amphibia</taxon>
        <taxon>Batrachia</taxon>
        <taxon>Caudata</taxon>
        <taxon>Salamandroidea</taxon>
        <taxon>Salamandridae</taxon>
        <taxon>Pleurodelinae</taxon>
        <taxon>Pleurodeles</taxon>
    </lineage>
</organism>
<dbReference type="InterPro" id="IPR011029">
    <property type="entry name" value="DEATH-like_dom_sf"/>
</dbReference>
<dbReference type="AlphaFoldDB" id="A0AAV7QY05"/>